<dbReference type="PANTHER" id="PTHR30157">
    <property type="entry name" value="FERRIC REDUCTASE, NADPH-DEPENDENT"/>
    <property type="match status" value="1"/>
</dbReference>
<dbReference type="InterPro" id="IPR007037">
    <property type="entry name" value="SIP_rossman_dom"/>
</dbReference>
<dbReference type="Proteomes" id="UP000327424">
    <property type="component" value="Chromosome"/>
</dbReference>
<keyword evidence="4" id="KW-1185">Reference proteome</keyword>
<evidence type="ECO:0000313" key="4">
    <source>
        <dbReference type="Proteomes" id="UP000327424"/>
    </source>
</evidence>
<evidence type="ECO:0000259" key="2">
    <source>
        <dbReference type="PROSITE" id="PS51384"/>
    </source>
</evidence>
<dbReference type="EMBL" id="CP044399">
    <property type="protein sequence ID" value="QFI38312.1"/>
    <property type="molecule type" value="Genomic_DNA"/>
</dbReference>
<dbReference type="PANTHER" id="PTHR30157:SF0">
    <property type="entry name" value="NADPH-DEPENDENT FERRIC-CHELATE REDUCTASE"/>
    <property type="match status" value="1"/>
</dbReference>
<dbReference type="InterPro" id="IPR017927">
    <property type="entry name" value="FAD-bd_FR_type"/>
</dbReference>
<dbReference type="InterPro" id="IPR039261">
    <property type="entry name" value="FNR_nucleotide-bd"/>
</dbReference>
<dbReference type="PROSITE" id="PS51384">
    <property type="entry name" value="FAD_FR"/>
    <property type="match status" value="1"/>
</dbReference>
<feature type="domain" description="FAD-binding FR-type" evidence="2">
    <location>
        <begin position="5"/>
        <end position="130"/>
    </location>
</feature>
<dbReference type="Pfam" id="PF08021">
    <property type="entry name" value="FAD_binding_9"/>
    <property type="match status" value="1"/>
</dbReference>
<dbReference type="InterPro" id="IPR013113">
    <property type="entry name" value="SIP_FAD-bd"/>
</dbReference>
<dbReference type="CDD" id="cd06193">
    <property type="entry name" value="siderophore_interacting"/>
    <property type="match status" value="1"/>
</dbReference>
<dbReference type="KEGG" id="mmaa:FR932_10865"/>
<accession>A0A5J6WPE9</accession>
<reference evidence="3 4" key="1">
    <citation type="submission" date="2019-09" db="EMBL/GenBank/DDBJ databases">
        <title>Hybrid Assembly of the complete Genome of the Deep-Sea Bacterium Moritella marina from long Nanopore and Illumina reads.</title>
        <authorList>
            <person name="Magin S."/>
            <person name="Georgoulis A."/>
            <person name="Papadimitriou K."/>
            <person name="Iliakis G."/>
            <person name="Vorgias C.E."/>
        </authorList>
    </citation>
    <scope>NUCLEOTIDE SEQUENCE [LARGE SCALE GENOMIC DNA]</scope>
    <source>
        <strain evidence="3 4">MP-1</strain>
    </source>
</reference>
<evidence type="ECO:0000256" key="1">
    <source>
        <dbReference type="ARBA" id="ARBA00035644"/>
    </source>
</evidence>
<comment type="similarity">
    <text evidence="1">Belongs to the SIP oxidoreductase family.</text>
</comment>
<dbReference type="SUPFAM" id="SSF63380">
    <property type="entry name" value="Riboflavin synthase domain-like"/>
    <property type="match status" value="1"/>
</dbReference>
<dbReference type="InterPro" id="IPR017938">
    <property type="entry name" value="Riboflavin_synthase-like_b-brl"/>
</dbReference>
<dbReference type="Gene3D" id="3.40.50.80">
    <property type="entry name" value="Nucleotide-binding domain of ferredoxin-NADP reductase (FNR) module"/>
    <property type="match status" value="1"/>
</dbReference>
<dbReference type="OrthoDB" id="9814826at2"/>
<name>A0A5J6WPE9_MORMI</name>
<dbReference type="GO" id="GO:0016491">
    <property type="term" value="F:oxidoreductase activity"/>
    <property type="evidence" value="ECO:0007669"/>
    <property type="project" value="InterPro"/>
</dbReference>
<dbReference type="InterPro" id="IPR039374">
    <property type="entry name" value="SIP_fam"/>
</dbReference>
<gene>
    <name evidence="3" type="ORF">FR932_10865</name>
</gene>
<proteinExistence type="inferred from homology"/>
<dbReference type="Gene3D" id="2.40.30.10">
    <property type="entry name" value="Translation factors"/>
    <property type="match status" value="1"/>
</dbReference>
<dbReference type="RefSeq" id="WP_019440647.1">
    <property type="nucleotide sequence ID" value="NZ_ALOE01000009.1"/>
</dbReference>
<sequence length="268" mass="29905">MSKKPNARVVTVIDSQQITPNMQRISFQADDLSHFPADAEGGYIKLLFTDCGDTDISQLPADSRAKMRTYTIRHLRQSLDQFDVDFVRHEHSVNEKTSSEHGGFAAAWSQSARIGDTISIAGPGEIKPIHLNVEWYFLVADMTALPALAAQLNKLPATAEGYAVIEINHIDDKQTLIKPDGIEVIWVVANSTETELANQVQGLSWLSGEPSVWCACEFSTMRALRQYFRNEKNVDKDNLYISSYWKSGCTEDGHKIAKRNDNEAQLSG</sequence>
<dbReference type="AlphaFoldDB" id="A0A5J6WPE9"/>
<dbReference type="Pfam" id="PF04954">
    <property type="entry name" value="SIP"/>
    <property type="match status" value="1"/>
</dbReference>
<evidence type="ECO:0000313" key="3">
    <source>
        <dbReference type="EMBL" id="QFI38312.1"/>
    </source>
</evidence>
<protein>
    <submittedName>
        <fullName evidence="3">Siderophore-interacting protein</fullName>
    </submittedName>
</protein>
<organism evidence="3 4">
    <name type="scientific">Moritella marina ATCC 15381</name>
    <dbReference type="NCBI Taxonomy" id="1202962"/>
    <lineage>
        <taxon>Bacteria</taxon>
        <taxon>Pseudomonadati</taxon>
        <taxon>Pseudomonadota</taxon>
        <taxon>Gammaproteobacteria</taxon>
        <taxon>Alteromonadales</taxon>
        <taxon>Moritellaceae</taxon>
        <taxon>Moritella</taxon>
    </lineage>
</organism>